<comment type="caution">
    <text evidence="1">The sequence shown here is derived from an EMBL/GenBank/DDBJ whole genome shotgun (WGS) entry which is preliminary data.</text>
</comment>
<gene>
    <name evidence="1" type="ORF">I542_5164</name>
</gene>
<dbReference type="AlphaFoldDB" id="A0A829QQZ8"/>
<evidence type="ECO:0000313" key="2">
    <source>
        <dbReference type="Proteomes" id="UP000021210"/>
    </source>
</evidence>
<protein>
    <submittedName>
        <fullName evidence="1">Uncharacterized protein</fullName>
    </submittedName>
</protein>
<accession>A0A829QQZ8</accession>
<name>A0A829QQZ8_9MYCO</name>
<proteinExistence type="predicted"/>
<reference evidence="1 2" key="1">
    <citation type="submission" date="2013-12" db="EMBL/GenBank/DDBJ databases">
        <authorList>
            <person name="Zelazny A."/>
            <person name="Olivier K."/>
            <person name="Holland S."/>
            <person name="Lenaerts A."/>
            <person name="Ordway D."/>
            <person name="DeGroote M.A."/>
            <person name="Parker T."/>
            <person name="Sizemore C."/>
            <person name="Tallon L.J."/>
            <person name="Sadzewicz L.K."/>
            <person name="Sengamalay N."/>
            <person name="Fraser C.M."/>
            <person name="Hine E."/>
            <person name="Shefchek K.A."/>
            <person name="Das S.P."/>
            <person name="Tettelin H."/>
        </authorList>
    </citation>
    <scope>NUCLEOTIDE SEQUENCE [LARGE SCALE GENOMIC DNA]</scope>
    <source>
        <strain evidence="1 2">1948</strain>
    </source>
</reference>
<dbReference type="EMBL" id="JAOH01000002">
    <property type="protein sequence ID" value="EUA64986.1"/>
    <property type="molecule type" value="Genomic_DNA"/>
</dbReference>
<dbReference type="Proteomes" id="UP000021210">
    <property type="component" value="Unassembled WGS sequence"/>
</dbReference>
<evidence type="ECO:0000313" key="1">
    <source>
        <dbReference type="EMBL" id="EUA64986.1"/>
    </source>
</evidence>
<sequence length="238" mass="26454">MTRNREQDVIDAIDALVDEQMAGGEHAHRQRAQAAGTGDRCALCGGAWHGEPWTGVDHEHLGRYDQHDHGRVYGCPGANATGPQRIRWRHEDRGARWLAQHGFRTGGSPFVDQIASVAWTIDMVNAMRPPVPPWQQRLYEGIVDCWRVRQLNVLRVPPHSPYIGPELHEGARIAVQLADGSLVTGTIGRYDENEETGEVEMTIVQHPAEYGHGYSALDHLALDEPYEPLTGPQNPAET</sequence>
<organism evidence="1 2">
    <name type="scientific">Mycobacteroides abscessus 1948</name>
    <dbReference type="NCBI Taxonomy" id="1299323"/>
    <lineage>
        <taxon>Bacteria</taxon>
        <taxon>Bacillati</taxon>
        <taxon>Actinomycetota</taxon>
        <taxon>Actinomycetes</taxon>
        <taxon>Mycobacteriales</taxon>
        <taxon>Mycobacteriaceae</taxon>
        <taxon>Mycobacteroides</taxon>
        <taxon>Mycobacteroides abscessus</taxon>
    </lineage>
</organism>